<dbReference type="Gene3D" id="2.170.130.30">
    <property type="match status" value="1"/>
</dbReference>
<feature type="domain" description="Transcobalamin-like C-terminal" evidence="2">
    <location>
        <begin position="65"/>
        <end position="129"/>
    </location>
</feature>
<dbReference type="EMBL" id="CVTD020000017">
    <property type="protein sequence ID" value="CRZ34970.1"/>
    <property type="molecule type" value="Genomic_DNA"/>
</dbReference>
<evidence type="ECO:0000259" key="2">
    <source>
        <dbReference type="Pfam" id="PF14478"/>
    </source>
</evidence>
<evidence type="ECO:0000313" key="3">
    <source>
        <dbReference type="EMBL" id="CRZ34970.1"/>
    </source>
</evidence>
<reference evidence="3 4" key="1">
    <citation type="submission" date="2015-06" db="EMBL/GenBank/DDBJ databases">
        <authorList>
            <person name="Wibberg Daniel"/>
        </authorList>
    </citation>
    <scope>NUCLEOTIDE SEQUENCE [LARGE SCALE GENOMIC DNA]</scope>
    <source>
        <strain evidence="3 4">T3/55T</strain>
    </source>
</reference>
<keyword evidence="1" id="KW-0812">Transmembrane</keyword>
<proteinExistence type="predicted"/>
<dbReference type="RefSeq" id="WP_158245941.1">
    <property type="nucleotide sequence ID" value="NZ_CVTD020000017.1"/>
</dbReference>
<keyword evidence="4" id="KW-1185">Reference proteome</keyword>
<dbReference type="AlphaFoldDB" id="A0A0H5SIQ5"/>
<dbReference type="Proteomes" id="UP000236497">
    <property type="component" value="Unassembled WGS sequence"/>
</dbReference>
<gene>
    <name evidence="3" type="ORF">HHT355_1770</name>
</gene>
<dbReference type="InterPro" id="IPR027954">
    <property type="entry name" value="Transcobalamin-like_C"/>
</dbReference>
<feature type="transmembrane region" description="Helical" evidence="1">
    <location>
        <begin position="6"/>
        <end position="29"/>
    </location>
</feature>
<keyword evidence="1" id="KW-1133">Transmembrane helix</keyword>
<evidence type="ECO:0000313" key="4">
    <source>
        <dbReference type="Proteomes" id="UP000236497"/>
    </source>
</evidence>
<protein>
    <recommendedName>
        <fullName evidence="2">Transcobalamin-like C-terminal domain-containing protein</fullName>
    </recommendedName>
</protein>
<name>A0A0H5SIQ5_HERHM</name>
<evidence type="ECO:0000256" key="1">
    <source>
        <dbReference type="SAM" id="Phobius"/>
    </source>
</evidence>
<keyword evidence="1" id="KW-0472">Membrane</keyword>
<sequence>MKEAKYWLKVFLATLGLFALTVLLLYLFLNKRNPSSPGVKEITVQVIVPGEDVQEFVITTEAYTLRQALEEKDMIKGQTSTYGFYITEVNGRKADESKQEWWCITKDGEEIFTGIDLINIQDKDKYELTLMEGY</sequence>
<accession>A0A0H5SIQ5</accession>
<organism evidence="3 4">
    <name type="scientific">Herbinix hemicellulosilytica</name>
    <dbReference type="NCBI Taxonomy" id="1564487"/>
    <lineage>
        <taxon>Bacteria</taxon>
        <taxon>Bacillati</taxon>
        <taxon>Bacillota</taxon>
        <taxon>Clostridia</taxon>
        <taxon>Lachnospirales</taxon>
        <taxon>Lachnospiraceae</taxon>
        <taxon>Herbinix</taxon>
    </lineage>
</organism>
<dbReference type="Pfam" id="PF14478">
    <property type="entry name" value="DUF4430"/>
    <property type="match status" value="1"/>
</dbReference>